<name>A0ABD0JPY6_9CAEN</name>
<proteinExistence type="predicted"/>
<comment type="caution">
    <text evidence="1">The sequence shown here is derived from an EMBL/GenBank/DDBJ whole genome shotgun (WGS) entry which is preliminary data.</text>
</comment>
<dbReference type="InterPro" id="IPR004245">
    <property type="entry name" value="DUF229"/>
</dbReference>
<dbReference type="PANTHER" id="PTHR10974">
    <property type="entry name" value="FI08016P-RELATED"/>
    <property type="match status" value="1"/>
</dbReference>
<evidence type="ECO:0000313" key="1">
    <source>
        <dbReference type="EMBL" id="KAK7476936.1"/>
    </source>
</evidence>
<protein>
    <submittedName>
        <fullName evidence="1">Uncharacterized protein</fullName>
    </submittedName>
</protein>
<keyword evidence="2" id="KW-1185">Reference proteome</keyword>
<dbReference type="AlphaFoldDB" id="A0ABD0JPY6"/>
<sequence>MDHLDLCAKLRLQAVLEAEQLVANDNVLRFEESLHDVINRTVRYGNRSDPMVIYQLTLRTEPGGALFEGTVRYDETFDEIALAGDVSRINEYGKQSDCIDNFKLKKFCYCV</sequence>
<dbReference type="Proteomes" id="UP001519460">
    <property type="component" value="Unassembled WGS sequence"/>
</dbReference>
<dbReference type="PANTHER" id="PTHR10974:SF1">
    <property type="entry name" value="FI08016P-RELATED"/>
    <property type="match status" value="1"/>
</dbReference>
<evidence type="ECO:0000313" key="2">
    <source>
        <dbReference type="Proteomes" id="UP001519460"/>
    </source>
</evidence>
<organism evidence="1 2">
    <name type="scientific">Batillaria attramentaria</name>
    <dbReference type="NCBI Taxonomy" id="370345"/>
    <lineage>
        <taxon>Eukaryota</taxon>
        <taxon>Metazoa</taxon>
        <taxon>Spiralia</taxon>
        <taxon>Lophotrochozoa</taxon>
        <taxon>Mollusca</taxon>
        <taxon>Gastropoda</taxon>
        <taxon>Caenogastropoda</taxon>
        <taxon>Sorbeoconcha</taxon>
        <taxon>Cerithioidea</taxon>
        <taxon>Batillariidae</taxon>
        <taxon>Batillaria</taxon>
    </lineage>
</organism>
<dbReference type="EMBL" id="JACVVK020000361">
    <property type="protein sequence ID" value="KAK7476936.1"/>
    <property type="molecule type" value="Genomic_DNA"/>
</dbReference>
<gene>
    <name evidence="1" type="ORF">BaRGS_00031795</name>
</gene>
<accession>A0ABD0JPY6</accession>
<reference evidence="1 2" key="1">
    <citation type="journal article" date="2023" name="Sci. Data">
        <title>Genome assembly of the Korean intertidal mud-creeper Batillaria attramentaria.</title>
        <authorList>
            <person name="Patra A.K."/>
            <person name="Ho P.T."/>
            <person name="Jun S."/>
            <person name="Lee S.J."/>
            <person name="Kim Y."/>
            <person name="Won Y.J."/>
        </authorList>
    </citation>
    <scope>NUCLEOTIDE SEQUENCE [LARGE SCALE GENOMIC DNA]</scope>
    <source>
        <strain evidence="1">Wonlab-2016</strain>
    </source>
</reference>